<dbReference type="Proteomes" id="UP000000600">
    <property type="component" value="Unassembled WGS sequence"/>
</dbReference>
<sequence length="60" mass="7049">MLFEHPISIYRQQQGLLTANIELSRGCEFILKKQINFQIQIRRTAGEQCIHYPKFLQSIG</sequence>
<dbReference type="KEGG" id="ptm:GSPATT00019806001"/>
<accession>A0DSU6</accession>
<gene>
    <name evidence="1" type="ORF">GSPATT00019806001</name>
</gene>
<organism evidence="1 2">
    <name type="scientific">Paramecium tetraurelia</name>
    <dbReference type="NCBI Taxonomy" id="5888"/>
    <lineage>
        <taxon>Eukaryota</taxon>
        <taxon>Sar</taxon>
        <taxon>Alveolata</taxon>
        <taxon>Ciliophora</taxon>
        <taxon>Intramacronucleata</taxon>
        <taxon>Oligohymenophorea</taxon>
        <taxon>Peniculida</taxon>
        <taxon>Parameciidae</taxon>
        <taxon>Paramecium</taxon>
    </lineage>
</organism>
<dbReference type="RefSeq" id="XP_001453510.1">
    <property type="nucleotide sequence ID" value="XM_001453473.1"/>
</dbReference>
<reference evidence="1 2" key="1">
    <citation type="journal article" date="2006" name="Nature">
        <title>Global trends of whole-genome duplications revealed by the ciliate Paramecium tetraurelia.</title>
        <authorList>
            <consortium name="Genoscope"/>
            <person name="Aury J.-M."/>
            <person name="Jaillon O."/>
            <person name="Duret L."/>
            <person name="Noel B."/>
            <person name="Jubin C."/>
            <person name="Porcel B.M."/>
            <person name="Segurens B."/>
            <person name="Daubin V."/>
            <person name="Anthouard V."/>
            <person name="Aiach N."/>
            <person name="Arnaiz O."/>
            <person name="Billaut A."/>
            <person name="Beisson J."/>
            <person name="Blanc I."/>
            <person name="Bouhouche K."/>
            <person name="Camara F."/>
            <person name="Duharcourt S."/>
            <person name="Guigo R."/>
            <person name="Gogendeau D."/>
            <person name="Katinka M."/>
            <person name="Keller A.-M."/>
            <person name="Kissmehl R."/>
            <person name="Klotz C."/>
            <person name="Koll F."/>
            <person name="Le Moue A."/>
            <person name="Lepere C."/>
            <person name="Malinsky S."/>
            <person name="Nowacki M."/>
            <person name="Nowak J.K."/>
            <person name="Plattner H."/>
            <person name="Poulain J."/>
            <person name="Ruiz F."/>
            <person name="Serrano V."/>
            <person name="Zagulski M."/>
            <person name="Dessen P."/>
            <person name="Betermier M."/>
            <person name="Weissenbach J."/>
            <person name="Scarpelli C."/>
            <person name="Schachter V."/>
            <person name="Sperling L."/>
            <person name="Meyer E."/>
            <person name="Cohen J."/>
            <person name="Wincker P."/>
        </authorList>
    </citation>
    <scope>NUCLEOTIDE SEQUENCE [LARGE SCALE GENOMIC DNA]</scope>
    <source>
        <strain evidence="1 2">Stock d4-2</strain>
    </source>
</reference>
<protein>
    <submittedName>
        <fullName evidence="1">Uncharacterized protein</fullName>
    </submittedName>
</protein>
<proteinExistence type="predicted"/>
<dbReference type="InParanoid" id="A0DSU6"/>
<evidence type="ECO:0000313" key="2">
    <source>
        <dbReference type="Proteomes" id="UP000000600"/>
    </source>
</evidence>
<dbReference type="GeneID" id="5039295"/>
<dbReference type="EMBL" id="CT868563">
    <property type="protein sequence ID" value="CAK86113.1"/>
    <property type="molecule type" value="Genomic_DNA"/>
</dbReference>
<evidence type="ECO:0000313" key="1">
    <source>
        <dbReference type="EMBL" id="CAK86113.1"/>
    </source>
</evidence>
<name>A0DSU6_PARTE</name>
<dbReference type="HOGENOM" id="CLU_2946624_0_0_1"/>
<dbReference type="AlphaFoldDB" id="A0DSU6"/>
<keyword evidence="2" id="KW-1185">Reference proteome</keyword>